<dbReference type="EMBL" id="LSRQ01001710">
    <property type="protein sequence ID" value="OAY76798.1"/>
    <property type="molecule type" value="Genomic_DNA"/>
</dbReference>
<dbReference type="Pfam" id="PF00072">
    <property type="entry name" value="Response_reg"/>
    <property type="match status" value="1"/>
</dbReference>
<dbReference type="Gene3D" id="3.40.50.2300">
    <property type="match status" value="1"/>
</dbReference>
<dbReference type="RefSeq" id="XP_020079784.1">
    <property type="nucleotide sequence ID" value="XM_020224195.1"/>
</dbReference>
<evidence type="ECO:0000259" key="3">
    <source>
        <dbReference type="PROSITE" id="PS50110"/>
    </source>
</evidence>
<dbReference type="InterPro" id="IPR011006">
    <property type="entry name" value="CheY-like_superfamily"/>
</dbReference>
<dbReference type="GO" id="GO:0000160">
    <property type="term" value="P:phosphorelay signal transduction system"/>
    <property type="evidence" value="ECO:0007669"/>
    <property type="project" value="UniProtKB-KW"/>
</dbReference>
<gene>
    <name evidence="7" type="primary">LOC109703543</name>
    <name evidence="4" type="ORF">ACMD2_08192</name>
</gene>
<feature type="modified residue" description="4-aspartylphosphate" evidence="2">
    <location>
        <position position="74"/>
    </location>
</feature>
<dbReference type="Gramene" id="Aco010350.1.mrna1">
    <property type="protein sequence ID" value="Aco010350.1.mrna1"/>
    <property type="gene ID" value="Aco010350.1.path1"/>
</dbReference>
<dbReference type="OrthoDB" id="60033at2759"/>
<keyword evidence="2" id="KW-0597">Phosphoprotein</keyword>
<evidence type="ECO:0000313" key="4">
    <source>
        <dbReference type="EMBL" id="OAY76798.1"/>
    </source>
</evidence>
<accession>A0A199VIG6</accession>
<dbReference type="SUPFAM" id="SSF52172">
    <property type="entry name" value="CheY-like"/>
    <property type="match status" value="1"/>
</dbReference>
<evidence type="ECO:0000256" key="2">
    <source>
        <dbReference type="PROSITE-ProRule" id="PRU00169"/>
    </source>
</evidence>
<evidence type="ECO:0000313" key="5">
    <source>
        <dbReference type="Proteomes" id="UP000092600"/>
    </source>
</evidence>
<dbReference type="STRING" id="4615.A0A199VIG6"/>
<protein>
    <submittedName>
        <fullName evidence="7">Two-component response regulator ORR3-like</fullName>
    </submittedName>
    <submittedName>
        <fullName evidence="4">Two-component response regulator ORR6</fullName>
    </submittedName>
</protein>
<dbReference type="SMART" id="SM00448">
    <property type="entry name" value="REC"/>
    <property type="match status" value="1"/>
</dbReference>
<sequence>MSSSLSSSRIVAKYNGGDADRELHVLAVDDSSIELAIIARLLRSSKYRVTTVDSAQRALELLSMEPNVSMIITDYSMPEMTGYDLLKTVKGSSKLSNIPVVIVSSERVRDRIDTCLNEGAEAFLIKPVNPKEFSDVCRSTISKHSRLIKSQLS</sequence>
<reference evidence="4 5" key="1">
    <citation type="journal article" date="2016" name="DNA Res.">
        <title>The draft genome of MD-2 pineapple using hybrid error correction of long reads.</title>
        <authorList>
            <person name="Redwan R.M."/>
            <person name="Saidin A."/>
            <person name="Kumar S.V."/>
        </authorList>
    </citation>
    <scope>NUCLEOTIDE SEQUENCE [LARGE SCALE GENOMIC DNA]</scope>
    <source>
        <strain evidence="5">cv. MD2</strain>
        <tissue evidence="4">Leaf</tissue>
    </source>
</reference>
<proteinExistence type="predicted"/>
<organism evidence="4 5">
    <name type="scientific">Ananas comosus</name>
    <name type="common">Pineapple</name>
    <name type="synonym">Ananas ananas</name>
    <dbReference type="NCBI Taxonomy" id="4615"/>
    <lineage>
        <taxon>Eukaryota</taxon>
        <taxon>Viridiplantae</taxon>
        <taxon>Streptophyta</taxon>
        <taxon>Embryophyta</taxon>
        <taxon>Tracheophyta</taxon>
        <taxon>Spermatophyta</taxon>
        <taxon>Magnoliopsida</taxon>
        <taxon>Liliopsida</taxon>
        <taxon>Poales</taxon>
        <taxon>Bromeliaceae</taxon>
        <taxon>Bromelioideae</taxon>
        <taxon>Ananas</taxon>
    </lineage>
</organism>
<name>A0A199VIG6_ANACO</name>
<dbReference type="PANTHER" id="PTHR43874">
    <property type="entry name" value="TWO-COMPONENT RESPONSE REGULATOR"/>
    <property type="match status" value="1"/>
</dbReference>
<dbReference type="InterPro" id="IPR001789">
    <property type="entry name" value="Sig_transdc_resp-reg_receiver"/>
</dbReference>
<evidence type="ECO:0000256" key="1">
    <source>
        <dbReference type="ARBA" id="ARBA00023012"/>
    </source>
</evidence>
<dbReference type="InterPro" id="IPR045279">
    <property type="entry name" value="ARR-like"/>
</dbReference>
<dbReference type="PROSITE" id="PS50110">
    <property type="entry name" value="RESPONSE_REGULATORY"/>
    <property type="match status" value="1"/>
</dbReference>
<keyword evidence="6" id="KW-1185">Reference proteome</keyword>
<keyword evidence="1" id="KW-0902">Two-component regulatory system</keyword>
<evidence type="ECO:0000313" key="7">
    <source>
        <dbReference type="RefSeq" id="XP_020079784.1"/>
    </source>
</evidence>
<dbReference type="AlphaFoldDB" id="A0A199VIG6"/>
<dbReference type="GO" id="GO:0009736">
    <property type="term" value="P:cytokinin-activated signaling pathway"/>
    <property type="evidence" value="ECO:0007669"/>
    <property type="project" value="InterPro"/>
</dbReference>
<dbReference type="PANTHER" id="PTHR43874:SF69">
    <property type="entry name" value="TWO-COMPONENT RESPONSE REGULATOR ORR3"/>
    <property type="match status" value="1"/>
</dbReference>
<feature type="domain" description="Response regulatory" evidence="3">
    <location>
        <begin position="24"/>
        <end position="141"/>
    </location>
</feature>
<evidence type="ECO:0000313" key="6">
    <source>
        <dbReference type="Proteomes" id="UP000515123"/>
    </source>
</evidence>
<dbReference type="Proteomes" id="UP000515123">
    <property type="component" value="Linkage group 25"/>
</dbReference>
<reference evidence="7" key="2">
    <citation type="submission" date="2025-04" db="UniProtKB">
        <authorList>
            <consortium name="RefSeq"/>
        </authorList>
    </citation>
    <scope>IDENTIFICATION</scope>
    <source>
        <tissue evidence="7">Leaf</tissue>
    </source>
</reference>
<dbReference type="GeneID" id="109703543"/>
<dbReference type="Proteomes" id="UP000092600">
    <property type="component" value="Unassembled WGS sequence"/>
</dbReference>